<protein>
    <submittedName>
        <fullName evidence="1">13896_t:CDS:1</fullName>
    </submittedName>
</protein>
<gene>
    <name evidence="1" type="ORF">ACOLOM_LOCUS8735</name>
</gene>
<sequence length="85" mass="9598">MTSSQASNTCDWPHQGAKYEERRASGLTLELRDTRRRLGLDILALGGLRRSSSSLNWNEKKWGTQVVTSSGYIAARLLLFAKTKW</sequence>
<evidence type="ECO:0000313" key="2">
    <source>
        <dbReference type="Proteomes" id="UP000789525"/>
    </source>
</evidence>
<accession>A0ACA9NLL8</accession>
<keyword evidence="2" id="KW-1185">Reference proteome</keyword>
<organism evidence="1 2">
    <name type="scientific">Acaulospora colombiana</name>
    <dbReference type="NCBI Taxonomy" id="27376"/>
    <lineage>
        <taxon>Eukaryota</taxon>
        <taxon>Fungi</taxon>
        <taxon>Fungi incertae sedis</taxon>
        <taxon>Mucoromycota</taxon>
        <taxon>Glomeromycotina</taxon>
        <taxon>Glomeromycetes</taxon>
        <taxon>Diversisporales</taxon>
        <taxon>Acaulosporaceae</taxon>
        <taxon>Acaulospora</taxon>
    </lineage>
</organism>
<dbReference type="Proteomes" id="UP000789525">
    <property type="component" value="Unassembled WGS sequence"/>
</dbReference>
<evidence type="ECO:0000313" key="1">
    <source>
        <dbReference type="EMBL" id="CAG8665209.1"/>
    </source>
</evidence>
<comment type="caution">
    <text evidence="1">The sequence shown here is derived from an EMBL/GenBank/DDBJ whole genome shotgun (WGS) entry which is preliminary data.</text>
</comment>
<name>A0ACA9NLL8_9GLOM</name>
<dbReference type="EMBL" id="CAJVPT010023396">
    <property type="protein sequence ID" value="CAG8665209.1"/>
    <property type="molecule type" value="Genomic_DNA"/>
</dbReference>
<proteinExistence type="predicted"/>
<reference evidence="1" key="1">
    <citation type="submission" date="2021-06" db="EMBL/GenBank/DDBJ databases">
        <authorList>
            <person name="Kallberg Y."/>
            <person name="Tangrot J."/>
            <person name="Rosling A."/>
        </authorList>
    </citation>
    <scope>NUCLEOTIDE SEQUENCE</scope>
    <source>
        <strain evidence="1">CL356</strain>
    </source>
</reference>